<dbReference type="SUPFAM" id="SSF48208">
    <property type="entry name" value="Six-hairpin glycosidases"/>
    <property type="match status" value="1"/>
</dbReference>
<evidence type="ECO:0000256" key="2">
    <source>
        <dbReference type="ARBA" id="ARBA00007072"/>
    </source>
</evidence>
<evidence type="ECO:0000256" key="4">
    <source>
        <dbReference type="ARBA" id="ARBA00023001"/>
    </source>
</evidence>
<evidence type="ECO:0000313" key="13">
    <source>
        <dbReference type="Proteomes" id="UP000316621"/>
    </source>
</evidence>
<comment type="similarity">
    <text evidence="2 8 9">Belongs to the glycosyl hydrolase 9 (cellulase E) family.</text>
</comment>
<evidence type="ECO:0000256" key="5">
    <source>
        <dbReference type="ARBA" id="ARBA00023277"/>
    </source>
</evidence>
<proteinExistence type="inferred from homology"/>
<dbReference type="Gramene" id="RZC81636">
    <property type="protein sequence ID" value="RZC81636"/>
    <property type="gene ID" value="C5167_044210"/>
</dbReference>
<dbReference type="FunFam" id="1.50.10.10:FF:000020">
    <property type="entry name" value="Endoglucanase"/>
    <property type="match status" value="1"/>
</dbReference>
<dbReference type="AlphaFoldDB" id="A0A4Y7L8U6"/>
<evidence type="ECO:0000313" key="11">
    <source>
        <dbReference type="EMBL" id="RZC81636.1"/>
    </source>
</evidence>
<organism evidence="11 13">
    <name type="scientific">Papaver somniferum</name>
    <name type="common">Opium poppy</name>
    <dbReference type="NCBI Taxonomy" id="3469"/>
    <lineage>
        <taxon>Eukaryota</taxon>
        <taxon>Viridiplantae</taxon>
        <taxon>Streptophyta</taxon>
        <taxon>Embryophyta</taxon>
        <taxon>Tracheophyta</taxon>
        <taxon>Spermatophyta</taxon>
        <taxon>Magnoliopsida</taxon>
        <taxon>Ranunculales</taxon>
        <taxon>Papaveraceae</taxon>
        <taxon>Papaveroideae</taxon>
        <taxon>Papaver</taxon>
    </lineage>
</organism>
<reference evidence="11 13" key="1">
    <citation type="journal article" date="2018" name="Science">
        <title>The opium poppy genome and morphinan production.</title>
        <authorList>
            <person name="Guo L."/>
            <person name="Winzer T."/>
            <person name="Yang X."/>
            <person name="Li Y."/>
            <person name="Ning Z."/>
            <person name="He Z."/>
            <person name="Teodor R."/>
            <person name="Lu Y."/>
            <person name="Bowser T.A."/>
            <person name="Graham I.A."/>
            <person name="Ye K."/>
        </authorList>
    </citation>
    <scope>NUCLEOTIDE SEQUENCE [LARGE SCALE GENOMIC DNA]</scope>
    <source>
        <strain evidence="13">cv. HN1</strain>
        <tissue evidence="11">Leaves</tissue>
    </source>
</reference>
<feature type="active site" evidence="8">
    <location>
        <position position="413"/>
    </location>
</feature>
<dbReference type="Pfam" id="PF00759">
    <property type="entry name" value="Glyco_hydro_9"/>
    <property type="match status" value="1"/>
</dbReference>
<dbReference type="EC" id="3.2.1.4" evidence="9"/>
<keyword evidence="6 8" id="KW-0326">Glycosidase</keyword>
<evidence type="ECO:0000256" key="9">
    <source>
        <dbReference type="RuleBase" id="RU361166"/>
    </source>
</evidence>
<dbReference type="InterPro" id="IPR008928">
    <property type="entry name" value="6-hairpin_glycosidase_sf"/>
</dbReference>
<accession>A0A4Y7L8U6</accession>
<feature type="domain" description="Glycoside hydrolase family 9" evidence="10">
    <location>
        <begin position="25"/>
        <end position="486"/>
    </location>
</feature>
<dbReference type="STRING" id="3469.A0A4Y7L8U6"/>
<dbReference type="Gene3D" id="1.50.10.10">
    <property type="match status" value="1"/>
</dbReference>
<dbReference type="EMBL" id="CM010724">
    <property type="protein sequence ID" value="RZC81637.1"/>
    <property type="molecule type" value="Genomic_DNA"/>
</dbReference>
<gene>
    <name evidence="11" type="ORF">C5167_044210</name>
    <name evidence="12" type="ORF">C5167_044213</name>
</gene>
<comment type="catalytic activity">
    <reaction evidence="1 9">
        <text>Endohydrolysis of (1-&gt;4)-beta-D-glucosidic linkages in cellulose, lichenin and cereal beta-D-glucans.</text>
        <dbReference type="EC" id="3.2.1.4"/>
    </reaction>
</comment>
<keyword evidence="9" id="KW-0732">Signal</keyword>
<evidence type="ECO:0000259" key="10">
    <source>
        <dbReference type="Pfam" id="PF00759"/>
    </source>
</evidence>
<evidence type="ECO:0000256" key="8">
    <source>
        <dbReference type="PROSITE-ProRule" id="PRU10059"/>
    </source>
</evidence>
<evidence type="ECO:0000256" key="6">
    <source>
        <dbReference type="ARBA" id="ARBA00023295"/>
    </source>
</evidence>
<dbReference type="Gramene" id="RZC81637">
    <property type="protein sequence ID" value="RZC81637"/>
    <property type="gene ID" value="C5167_044213"/>
</dbReference>
<keyword evidence="5 8" id="KW-0119">Carbohydrate metabolism</keyword>
<dbReference type="InterPro" id="IPR012341">
    <property type="entry name" value="6hp_glycosidase-like_sf"/>
</dbReference>
<evidence type="ECO:0000256" key="1">
    <source>
        <dbReference type="ARBA" id="ARBA00000966"/>
    </source>
</evidence>
<evidence type="ECO:0000256" key="7">
    <source>
        <dbReference type="ARBA" id="ARBA00023326"/>
    </source>
</evidence>
<dbReference type="OMA" id="MAIMARI"/>
<dbReference type="Proteomes" id="UP000316621">
    <property type="component" value="Chromosome 10"/>
</dbReference>
<protein>
    <recommendedName>
        <fullName evidence="9">Endoglucanase</fullName>
        <ecNumber evidence="9">3.2.1.4</ecNumber>
    </recommendedName>
</protein>
<feature type="signal peptide" evidence="9">
    <location>
        <begin position="1"/>
        <end position="21"/>
    </location>
</feature>
<dbReference type="InterPro" id="IPR001701">
    <property type="entry name" value="Glyco_hydro_9"/>
</dbReference>
<dbReference type="PANTHER" id="PTHR22298">
    <property type="entry name" value="ENDO-1,4-BETA-GLUCANASE"/>
    <property type="match status" value="1"/>
</dbReference>
<dbReference type="PROSITE" id="PS00592">
    <property type="entry name" value="GH9_2"/>
    <property type="match status" value="1"/>
</dbReference>
<dbReference type="GO" id="GO:0030245">
    <property type="term" value="P:cellulose catabolic process"/>
    <property type="evidence" value="ECO:0007669"/>
    <property type="project" value="UniProtKB-KW"/>
</dbReference>
<dbReference type="InterPro" id="IPR018221">
    <property type="entry name" value="Glyco_hydro_9_His_AS"/>
</dbReference>
<feature type="chain" id="PRO_5033909963" description="Endoglucanase" evidence="9">
    <location>
        <begin position="22"/>
        <end position="490"/>
    </location>
</feature>
<dbReference type="EMBL" id="CM010724">
    <property type="protein sequence ID" value="RZC81636.1"/>
    <property type="molecule type" value="Genomic_DNA"/>
</dbReference>
<sequence length="490" mass="54029">MHQHTLGFCFSVLLLLQIVAGQADYGTALTKSILYYEAQRSGKLPTTQRVTWRGDSGLNDSGVIDGSDAHVDLTGGYYDAGDNVKFGFPMAFTITMLSWSVIEYESQLSAKAELSNALDAIKWGTDYLMKAHIHNEADGSDTLFGQVGEAQPDHDCWERPEDMTTPRTAYKIDAKNPGADLAGETSAAFAAASIVFKTSDPSYSSELLTRAQQLYNFSQAHHGIYHYTIKSAENFYPSSGFEDELSWAASWLYRATEEQSYLDFLLSVETGWIHHTFCWDDKFTGVQVLMAKLVLEGKVEDSDTAAVYKENAEDFVCAVIQMGNNNIQMSGGGSLYWQPWNNVQYITAGLFITTVYSDYLRSAKSNLDCPNDEATPDQIIQFVKSQVDYILGSNPKNMSYMVGMGSSYPQKVHHRGASIVSTKTDSTPVTCKGGYDIWFNKDAPNPNVLEGALVSSNLEDTYEDSRSNFQQAEPATANTAPLVGVLARLA</sequence>
<name>A0A4Y7L8U6_PAPSO</name>
<keyword evidence="13" id="KW-1185">Reference proteome</keyword>
<keyword evidence="3 8" id="KW-0378">Hydrolase</keyword>
<evidence type="ECO:0000313" key="12">
    <source>
        <dbReference type="EMBL" id="RZC81637.1"/>
    </source>
</evidence>
<dbReference type="OrthoDB" id="10257085at2759"/>
<keyword evidence="7 8" id="KW-0624">Polysaccharide degradation</keyword>
<evidence type="ECO:0000256" key="3">
    <source>
        <dbReference type="ARBA" id="ARBA00022801"/>
    </source>
</evidence>
<keyword evidence="4 9" id="KW-0136">Cellulose degradation</keyword>
<dbReference type="GO" id="GO:0008810">
    <property type="term" value="F:cellulase activity"/>
    <property type="evidence" value="ECO:0007669"/>
    <property type="project" value="UniProtKB-EC"/>
</dbReference>